<protein>
    <submittedName>
        <fullName evidence="1">Uncharacterized protein</fullName>
    </submittedName>
</protein>
<dbReference type="AlphaFoldDB" id="A0A0P9D0T2"/>
<sequence>MENCSFSRSENMTICFLDIKSDFGIIGISEHEDPNEAERLAYEDAREKARVISIKKLRMYHWWKQQKEQQ</sequence>
<proteinExistence type="predicted"/>
<keyword evidence="2" id="KW-1185">Reference proteome</keyword>
<dbReference type="EMBL" id="LJCO01000058">
    <property type="protein sequence ID" value="KPV43102.1"/>
    <property type="molecule type" value="Genomic_DNA"/>
</dbReference>
<dbReference type="Proteomes" id="UP000050482">
    <property type="component" value="Unassembled WGS sequence"/>
</dbReference>
<name>A0A0P9D0T2_9BACL</name>
<comment type="caution">
    <text evidence="1">The sequence shown here is derived from an EMBL/GenBank/DDBJ whole genome shotgun (WGS) entry which is preliminary data.</text>
</comment>
<reference evidence="1 2" key="1">
    <citation type="submission" date="2015-09" db="EMBL/GenBank/DDBJ databases">
        <title>Draft genome sequence of Alicyclobacillus ferrooxydans DSM 22381.</title>
        <authorList>
            <person name="Hemp J."/>
        </authorList>
    </citation>
    <scope>NUCLEOTIDE SEQUENCE [LARGE SCALE GENOMIC DNA]</scope>
    <source>
        <strain evidence="1 2">TC-34</strain>
    </source>
</reference>
<evidence type="ECO:0000313" key="2">
    <source>
        <dbReference type="Proteomes" id="UP000050482"/>
    </source>
</evidence>
<gene>
    <name evidence="1" type="ORF">AN477_14320</name>
</gene>
<organism evidence="1 2">
    <name type="scientific">Alicyclobacillus ferrooxydans</name>
    <dbReference type="NCBI Taxonomy" id="471514"/>
    <lineage>
        <taxon>Bacteria</taxon>
        <taxon>Bacillati</taxon>
        <taxon>Bacillota</taxon>
        <taxon>Bacilli</taxon>
        <taxon>Bacillales</taxon>
        <taxon>Alicyclobacillaceae</taxon>
        <taxon>Alicyclobacillus</taxon>
    </lineage>
</organism>
<accession>A0A0P9D0T2</accession>
<dbReference type="PATRIC" id="fig|471514.4.peg.2239"/>
<evidence type="ECO:0000313" key="1">
    <source>
        <dbReference type="EMBL" id="KPV43102.1"/>
    </source>
</evidence>
<dbReference type="RefSeq" id="WP_054969844.1">
    <property type="nucleotide sequence ID" value="NZ_LJCO01000058.1"/>
</dbReference>